<dbReference type="SUPFAM" id="SSF52540">
    <property type="entry name" value="P-loop containing nucleoside triphosphate hydrolases"/>
    <property type="match status" value="1"/>
</dbReference>
<organism evidence="2 3">
    <name type="scientific">Pseudomonas putida</name>
    <name type="common">Arthrobacter siderocapsulatus</name>
    <dbReference type="NCBI Taxonomy" id="303"/>
    <lineage>
        <taxon>Bacteria</taxon>
        <taxon>Pseudomonadati</taxon>
        <taxon>Pseudomonadota</taxon>
        <taxon>Gammaproteobacteria</taxon>
        <taxon>Pseudomonadales</taxon>
        <taxon>Pseudomonadaceae</taxon>
        <taxon>Pseudomonas</taxon>
    </lineage>
</organism>
<dbReference type="AlphaFoldDB" id="A0A2Z4RDD8"/>
<accession>A0A2Z4RDD8</accession>
<reference evidence="2 3" key="1">
    <citation type="submission" date="2018-05" db="EMBL/GenBank/DDBJ databases">
        <title>Whole genome sequence of Pseudomonas putida JBC17.</title>
        <authorList>
            <person name="Lee Y.H."/>
            <person name="David K."/>
        </authorList>
    </citation>
    <scope>NUCLEOTIDE SEQUENCE [LARGE SCALE GENOMIC DNA]</scope>
    <source>
        <strain evidence="2 3">JBC17</strain>
    </source>
</reference>
<proteinExistence type="predicted"/>
<dbReference type="InterPro" id="IPR011646">
    <property type="entry name" value="KAP_P-loop"/>
</dbReference>
<dbReference type="PANTHER" id="PTHR22674:SF6">
    <property type="entry name" value="NTPASE KAP FAMILY P-LOOP DOMAIN-CONTAINING PROTEIN 1"/>
    <property type="match status" value="1"/>
</dbReference>
<sequence>MDELGFANDRPIIAADEDLLGRSTFAQNLANAIVGWKNQESLVIALTGLWGSGKSSIKNLAIQGLAATPQLEVIEYNPWEWTGQEKLSASFFEEVSRAVRRKDKSKDGKKLAKILHQYGRRINTSAELVDGVTRYLPLFLGSALVTSYLGIWITNPALQTLMTTLSGVSALAALPGVLKKTGKFLVDRAESIDKSAKEAELTLSEIRHDIRTLLAKREHPLLIVMDDIDRLSSEQMKALFQLVKGNMDFPNVVFLLLFQRDIVEQGLERAGFKGAEYLEKIIQVPFSVPAMSNDRLESALFKRLDAILASEPQLSEHFDSDYWRGMFRKGMRPFFRSLRDVYRYTSTLAFHCRLLRGADVAEVNAVDLFALECLRTFAPASYEALARNKEMLTGGSSLRGNDQAAKSHIKALVDGIVALAPQDNQIAVDQIIQQLFPTLDWVYRNKTYAGGTHARWLRESRVCRAEIFNRYFELALPLDDIPNSLIHTLMLLLPDSARFCGELQRHTKDQQNTILDRLESRVDVFPLENSDAVVVTLLNAGEVVNGEDLSMFSFPGSARVFRLLLFFLQRHEEPRVRSELLLSSFARAKGFVVIERLLMSEASARSDLEATDLDEAGYDNLRQMFVLNLLAYASQDPDAFIAHWNFVSYIYRLNRFADGAGRKWSEKHITSVARFIQFAEAMVSKSTGYSENSVSEHYFIRTSSLEDLLGIESCKGWIDKVDRASLSGKSLQAIDLVAEALGRHERGEKSDYD</sequence>
<dbReference type="Proteomes" id="UP000250299">
    <property type="component" value="Chromosome"/>
</dbReference>
<dbReference type="InterPro" id="IPR052754">
    <property type="entry name" value="NTPase_KAP_P-loop"/>
</dbReference>
<evidence type="ECO:0000313" key="2">
    <source>
        <dbReference type="EMBL" id="AWY39140.1"/>
    </source>
</evidence>
<gene>
    <name evidence="2" type="ORF">DKY63_04155</name>
</gene>
<dbReference type="EMBL" id="CP029693">
    <property type="protein sequence ID" value="AWY39140.1"/>
    <property type="molecule type" value="Genomic_DNA"/>
</dbReference>
<evidence type="ECO:0000259" key="1">
    <source>
        <dbReference type="Pfam" id="PF07693"/>
    </source>
</evidence>
<name>A0A2Z4RDD8_PSEPU</name>
<dbReference type="InterPro" id="IPR027417">
    <property type="entry name" value="P-loop_NTPase"/>
</dbReference>
<protein>
    <submittedName>
        <fullName evidence="2">NTPase</fullName>
    </submittedName>
</protein>
<dbReference type="OrthoDB" id="88903at2"/>
<evidence type="ECO:0000313" key="3">
    <source>
        <dbReference type="Proteomes" id="UP000250299"/>
    </source>
</evidence>
<dbReference type="Pfam" id="PF07693">
    <property type="entry name" value="KAP_NTPase"/>
    <property type="match status" value="1"/>
</dbReference>
<dbReference type="RefSeq" id="WP_110962922.1">
    <property type="nucleotide sequence ID" value="NZ_CP029693.1"/>
</dbReference>
<dbReference type="PANTHER" id="PTHR22674">
    <property type="entry name" value="NTPASE, KAP FAMILY P-LOOP DOMAIN-CONTAINING 1"/>
    <property type="match status" value="1"/>
</dbReference>
<feature type="domain" description="KAP NTPase" evidence="1">
    <location>
        <begin position="22"/>
        <end position="353"/>
    </location>
</feature>